<protein>
    <submittedName>
        <fullName evidence="3">Aryl-alcohol dehydrogenase-like predicted oxidoreductase</fullName>
    </submittedName>
</protein>
<dbReference type="EMBL" id="QGDV01000003">
    <property type="protein sequence ID" value="PWJ65363.1"/>
    <property type="molecule type" value="Genomic_DNA"/>
</dbReference>
<proteinExistence type="predicted"/>
<dbReference type="Pfam" id="PF00248">
    <property type="entry name" value="Aldo_ket_red"/>
    <property type="match status" value="1"/>
</dbReference>
<dbReference type="SUPFAM" id="SSF51430">
    <property type="entry name" value="NAD(P)-linked oxidoreductase"/>
    <property type="match status" value="1"/>
</dbReference>
<reference evidence="3 4" key="1">
    <citation type="submission" date="2018-03" db="EMBL/GenBank/DDBJ databases">
        <title>Genomic Encyclopedia of Type Strains, Phase III (KMG-III): the genomes of soil and plant-associated and newly described type strains.</title>
        <authorList>
            <person name="Whitman W."/>
        </authorList>
    </citation>
    <scope>NUCLEOTIDE SEQUENCE [LARGE SCALE GENOMIC DNA]</scope>
    <source>
        <strain evidence="3 4">VKM Ac-1602</strain>
    </source>
</reference>
<dbReference type="Gene3D" id="3.20.20.100">
    <property type="entry name" value="NADP-dependent oxidoreductase domain"/>
    <property type="match status" value="1"/>
</dbReference>
<evidence type="ECO:0000256" key="1">
    <source>
        <dbReference type="ARBA" id="ARBA00023002"/>
    </source>
</evidence>
<organism evidence="3 4">
    <name type="scientific">Rathayibacter iranicus NCPPB 2253 = VKM Ac-1602</name>
    <dbReference type="NCBI Taxonomy" id="1328868"/>
    <lineage>
        <taxon>Bacteria</taxon>
        <taxon>Bacillati</taxon>
        <taxon>Actinomycetota</taxon>
        <taxon>Actinomycetes</taxon>
        <taxon>Micrococcales</taxon>
        <taxon>Microbacteriaceae</taxon>
        <taxon>Rathayibacter</taxon>
    </lineage>
</organism>
<dbReference type="PANTHER" id="PTHR43364">
    <property type="entry name" value="NADH-SPECIFIC METHYLGLYOXAL REDUCTASE-RELATED"/>
    <property type="match status" value="1"/>
</dbReference>
<keyword evidence="4" id="KW-1185">Reference proteome</keyword>
<sequence>MRKGVRRVRGRAYGGGMDTRILGRTGAPVSVVGLGTWQLGADWGDVAESDALAVLDAAVESGVTLFDTADVYGDGRSERTIGAYRAAHPDAQVFVATKMGRRAEQIPASYVLDNFRAWTDRSRANLGVETLDLVQLHCPPTSVYSDNAVYDALDTLVAEGAIAAYGVSVERTEEALAAIARPNVASVQIILNAFRLKPLDEVLPAAREAGVGILARVPLASGLLSGRYTTETAFAPDDHRSYNRDGSAFDVGETFSGVDFATGVEAAQEFSRLADDHGLAPAAAALAWIIQQDGVTSVIPGARSPEQARANAAAASAAPLGPAFMEAVNALYDTHFRPTIHPRW</sequence>
<comment type="caution">
    <text evidence="3">The sequence shown here is derived from an EMBL/GenBank/DDBJ whole genome shotgun (WGS) entry which is preliminary data.</text>
</comment>
<dbReference type="CDD" id="cd19086">
    <property type="entry name" value="AKR_AKR11C1"/>
    <property type="match status" value="1"/>
</dbReference>
<evidence type="ECO:0000259" key="2">
    <source>
        <dbReference type="Pfam" id="PF00248"/>
    </source>
</evidence>
<feature type="domain" description="NADP-dependent oxidoreductase" evidence="2">
    <location>
        <begin position="32"/>
        <end position="332"/>
    </location>
</feature>
<keyword evidence="1" id="KW-0560">Oxidoreductase</keyword>
<dbReference type="PANTHER" id="PTHR43364:SF4">
    <property type="entry name" value="NAD(P)-LINKED OXIDOREDUCTASE SUPERFAMILY PROTEIN"/>
    <property type="match status" value="1"/>
</dbReference>
<evidence type="ECO:0000313" key="4">
    <source>
        <dbReference type="Proteomes" id="UP000245674"/>
    </source>
</evidence>
<evidence type="ECO:0000313" key="3">
    <source>
        <dbReference type="EMBL" id="PWJ65363.1"/>
    </source>
</evidence>
<dbReference type="InterPro" id="IPR023210">
    <property type="entry name" value="NADP_OxRdtase_dom"/>
</dbReference>
<dbReference type="InterPro" id="IPR036812">
    <property type="entry name" value="NAD(P)_OxRdtase_dom_sf"/>
</dbReference>
<name>A0ABX5LE86_9MICO</name>
<dbReference type="Proteomes" id="UP000245674">
    <property type="component" value="Unassembled WGS sequence"/>
</dbReference>
<accession>A0ABX5LE86</accession>
<gene>
    <name evidence="3" type="ORF">B0H03_103210</name>
</gene>
<dbReference type="InterPro" id="IPR050523">
    <property type="entry name" value="AKR_Detox_Biosynth"/>
</dbReference>